<evidence type="ECO:0000313" key="2">
    <source>
        <dbReference type="Proteomes" id="UP000188145"/>
    </source>
</evidence>
<dbReference type="EMBL" id="CP019606">
    <property type="protein sequence ID" value="AQP47541.1"/>
    <property type="molecule type" value="Genomic_DNA"/>
</dbReference>
<name>A0A1Q2CN48_9ACTN</name>
<dbReference type="STRING" id="1332264.BW730_08610"/>
<evidence type="ECO:0000313" key="1">
    <source>
        <dbReference type="EMBL" id="AQP47541.1"/>
    </source>
</evidence>
<accession>A0A1Q2CN48</accession>
<gene>
    <name evidence="1" type="ORF">BW730_08610</name>
</gene>
<dbReference type="KEGG" id="tes:BW730_08610"/>
<dbReference type="AlphaFoldDB" id="A0A1Q2CN48"/>
<reference evidence="2" key="1">
    <citation type="submission" date="2017-02" db="EMBL/GenBank/DDBJ databases">
        <title>Tessaracoccus aquaemaris sp. nov., isolated from the intestine of a Korean rockfish, Sebastes schlegelii, in a marine aquaculture pond.</title>
        <authorList>
            <person name="Tak E.J."/>
            <person name="Bae J.-W."/>
        </authorList>
    </citation>
    <scope>NUCLEOTIDE SEQUENCE [LARGE SCALE GENOMIC DNA]</scope>
    <source>
        <strain evidence="2">NSG39</strain>
    </source>
</reference>
<keyword evidence="2" id="KW-1185">Reference proteome</keyword>
<sequence length="78" mass="8185">MGMPSPMPTPQQNASLIATFVTGVRLSRAPSTAAWAASMSATAGSAVIYMTVIDPAFQPLCNAVWMRNLTLHHPDVAG</sequence>
<dbReference type="Proteomes" id="UP000188145">
    <property type="component" value="Chromosome"/>
</dbReference>
<protein>
    <submittedName>
        <fullName evidence="1">Uncharacterized protein</fullName>
    </submittedName>
</protein>
<proteinExistence type="predicted"/>
<organism evidence="1 2">
    <name type="scientific">Tessaracoccus aquimaris</name>
    <dbReference type="NCBI Taxonomy" id="1332264"/>
    <lineage>
        <taxon>Bacteria</taxon>
        <taxon>Bacillati</taxon>
        <taxon>Actinomycetota</taxon>
        <taxon>Actinomycetes</taxon>
        <taxon>Propionibacteriales</taxon>
        <taxon>Propionibacteriaceae</taxon>
        <taxon>Tessaracoccus</taxon>
    </lineage>
</organism>